<dbReference type="PRINTS" id="PR00169">
    <property type="entry name" value="KCHANNEL"/>
</dbReference>
<evidence type="ECO:0000256" key="3">
    <source>
        <dbReference type="ARBA" id="ARBA00022538"/>
    </source>
</evidence>
<dbReference type="SMART" id="SM00225">
    <property type="entry name" value="BTB"/>
    <property type="match status" value="1"/>
</dbReference>
<dbReference type="InterPro" id="IPR003968">
    <property type="entry name" value="K_chnl_volt-dep_Kv"/>
</dbReference>
<evidence type="ECO:0000259" key="13">
    <source>
        <dbReference type="SMART" id="SM00225"/>
    </source>
</evidence>
<evidence type="ECO:0000256" key="6">
    <source>
        <dbReference type="ARBA" id="ARBA00022882"/>
    </source>
</evidence>
<organism evidence="14 15">
    <name type="scientific">Batillaria attramentaria</name>
    <dbReference type="NCBI Taxonomy" id="370345"/>
    <lineage>
        <taxon>Eukaryota</taxon>
        <taxon>Metazoa</taxon>
        <taxon>Spiralia</taxon>
        <taxon>Lophotrochozoa</taxon>
        <taxon>Mollusca</taxon>
        <taxon>Gastropoda</taxon>
        <taxon>Caenogastropoda</taxon>
        <taxon>Sorbeoconcha</taxon>
        <taxon>Cerithioidea</taxon>
        <taxon>Batillariidae</taxon>
        <taxon>Batillaria</taxon>
    </lineage>
</organism>
<reference evidence="14 15" key="1">
    <citation type="journal article" date="2023" name="Sci. Data">
        <title>Genome assembly of the Korean intertidal mud-creeper Batillaria attramentaria.</title>
        <authorList>
            <person name="Patra A.K."/>
            <person name="Ho P.T."/>
            <person name="Jun S."/>
            <person name="Lee S.J."/>
            <person name="Kim Y."/>
            <person name="Won Y.J."/>
        </authorList>
    </citation>
    <scope>NUCLEOTIDE SEQUENCE [LARGE SCALE GENOMIC DNA]</scope>
    <source>
        <strain evidence="14">Wonlab-2016</strain>
    </source>
</reference>
<accession>A0ABD0M3N7</accession>
<feature type="transmembrane region" description="Helical" evidence="12">
    <location>
        <begin position="234"/>
        <end position="255"/>
    </location>
</feature>
<feature type="transmembrane region" description="Helical" evidence="12">
    <location>
        <begin position="349"/>
        <end position="366"/>
    </location>
</feature>
<evidence type="ECO:0000256" key="7">
    <source>
        <dbReference type="ARBA" id="ARBA00022958"/>
    </source>
</evidence>
<dbReference type="GO" id="GO:0005267">
    <property type="term" value="F:potassium channel activity"/>
    <property type="evidence" value="ECO:0007669"/>
    <property type="project" value="UniProtKB-KW"/>
</dbReference>
<dbReference type="Pfam" id="PF02214">
    <property type="entry name" value="BTB_2"/>
    <property type="match status" value="1"/>
</dbReference>
<keyword evidence="3" id="KW-0633">Potassium transport</keyword>
<keyword evidence="10 12" id="KW-0472">Membrane</keyword>
<dbReference type="AlphaFoldDB" id="A0ABD0M3N7"/>
<name>A0ABD0M3N7_9CAEN</name>
<protein>
    <recommendedName>
        <fullName evidence="13">BTB domain-containing protein</fullName>
    </recommendedName>
</protein>
<keyword evidence="8 12" id="KW-1133">Transmembrane helix</keyword>
<dbReference type="Gene3D" id="3.30.710.10">
    <property type="entry name" value="Potassium Channel Kv1.1, Chain A"/>
    <property type="match status" value="1"/>
</dbReference>
<dbReference type="InterPro" id="IPR005821">
    <property type="entry name" value="Ion_trans_dom"/>
</dbReference>
<keyword evidence="5" id="KW-0631">Potassium channel</keyword>
<keyword evidence="11" id="KW-0407">Ion channel</keyword>
<feature type="transmembrane region" description="Helical" evidence="12">
    <location>
        <begin position="373"/>
        <end position="398"/>
    </location>
</feature>
<evidence type="ECO:0000313" key="14">
    <source>
        <dbReference type="EMBL" id="KAK7505974.1"/>
    </source>
</evidence>
<feature type="transmembrane region" description="Helical" evidence="12">
    <location>
        <begin position="275"/>
        <end position="295"/>
    </location>
</feature>
<dbReference type="Gene3D" id="1.20.120.350">
    <property type="entry name" value="Voltage-gated potassium channels. Chain C"/>
    <property type="match status" value="1"/>
</dbReference>
<feature type="transmembrane region" description="Helical" evidence="12">
    <location>
        <begin position="316"/>
        <end position="337"/>
    </location>
</feature>
<evidence type="ECO:0000313" key="15">
    <source>
        <dbReference type="Proteomes" id="UP001519460"/>
    </source>
</evidence>
<dbReference type="PANTHER" id="PTHR11537:SF254">
    <property type="entry name" value="POTASSIUM VOLTAGE-GATED CHANNEL PROTEIN SHAB"/>
    <property type="match status" value="1"/>
</dbReference>
<gene>
    <name evidence="14" type="ORF">BaRGS_00002696</name>
</gene>
<keyword evidence="7" id="KW-0630">Potassium</keyword>
<evidence type="ECO:0000256" key="1">
    <source>
        <dbReference type="ARBA" id="ARBA00004141"/>
    </source>
</evidence>
<keyword evidence="9" id="KW-0406">Ion transport</keyword>
<dbReference type="CDD" id="cd18317">
    <property type="entry name" value="BTB_POZ_Kv"/>
    <property type="match status" value="1"/>
</dbReference>
<evidence type="ECO:0000256" key="5">
    <source>
        <dbReference type="ARBA" id="ARBA00022826"/>
    </source>
</evidence>
<proteinExistence type="predicted"/>
<evidence type="ECO:0000256" key="4">
    <source>
        <dbReference type="ARBA" id="ARBA00022692"/>
    </source>
</evidence>
<dbReference type="Gene3D" id="1.10.287.70">
    <property type="match status" value="1"/>
</dbReference>
<keyword evidence="6" id="KW-0851">Voltage-gated channel</keyword>
<dbReference type="Pfam" id="PF00520">
    <property type="entry name" value="Ion_trans"/>
    <property type="match status" value="1"/>
</dbReference>
<comment type="subcellular location">
    <subcellularLocation>
        <location evidence="1">Membrane</location>
        <topology evidence="1">Multi-pass membrane protein</topology>
    </subcellularLocation>
</comment>
<feature type="domain" description="BTB" evidence="13">
    <location>
        <begin position="6"/>
        <end position="104"/>
    </location>
</feature>
<dbReference type="InterPro" id="IPR027359">
    <property type="entry name" value="Volt_channel_dom_sf"/>
</dbReference>
<evidence type="ECO:0000256" key="2">
    <source>
        <dbReference type="ARBA" id="ARBA00022448"/>
    </source>
</evidence>
<dbReference type="InterPro" id="IPR011333">
    <property type="entry name" value="SKP1/BTB/POZ_sf"/>
</dbReference>
<evidence type="ECO:0000256" key="12">
    <source>
        <dbReference type="SAM" id="Phobius"/>
    </source>
</evidence>
<dbReference type="GO" id="GO:0034702">
    <property type="term" value="C:monoatomic ion channel complex"/>
    <property type="evidence" value="ECO:0007669"/>
    <property type="project" value="UniProtKB-KW"/>
</dbReference>
<dbReference type="EMBL" id="JACVVK020000008">
    <property type="protein sequence ID" value="KAK7505974.1"/>
    <property type="molecule type" value="Genomic_DNA"/>
</dbReference>
<dbReference type="Proteomes" id="UP001519460">
    <property type="component" value="Unassembled WGS sequence"/>
</dbReference>
<dbReference type="SUPFAM" id="SSF81324">
    <property type="entry name" value="Voltage-gated potassium channels"/>
    <property type="match status" value="1"/>
</dbReference>
<keyword evidence="4 12" id="KW-0812">Transmembrane</keyword>
<dbReference type="PRINTS" id="PR01498">
    <property type="entry name" value="SHAWCHANNEL"/>
</dbReference>
<dbReference type="FunFam" id="1.10.287.70:FF:000028">
    <property type="entry name" value="potassium voltage-gated channel subfamily D member 3"/>
    <property type="match status" value="1"/>
</dbReference>
<sequence length="496" mass="56379">MAASTDVVMLNVGGKVFCTSRETLSRLPETRLGRMAKRGMFECSKELFFDRNPKVMHGILDLYRTGELHIPSNLCSSIIRKELEFWEVPEALISECCWKTYQIGRTSKRIIDHIDHSLSDPYGLVHQDGGRLPWRTRLWLALDRPTHSFRAKIWNLTYLTFIMLSIVIFALETVDAFRGTTSRPHHSNASDLTAEERVLFSRPLPELHYLDITCNVFFTVEPLVRLVVCPNKQLFLTSALNIIDLFLIVTIWVGLVLEDFIVPGITEAAQSQGHVYLLLTMRAVLALRILRVLHLTKRFQSMKVMMLSIKASSQELGLLMTVLFMAVLIYGNLLYVAEFVAETHVFENLPLAVWWALITLTTVGYGDFYPTSVCGYFIGSACAVTGVLLLAMPIAVIATNFSHYYENLGSYDQRRKRKAFIKDVLGRESIFALNHEKVEVAELHAHHKSLHLNCFKAGGTSTQKEKSFCDTCYENSEESCLLDQRPGTLRYCETSM</sequence>
<dbReference type="SUPFAM" id="SSF54695">
    <property type="entry name" value="POZ domain"/>
    <property type="match status" value="1"/>
</dbReference>
<keyword evidence="15" id="KW-1185">Reference proteome</keyword>
<comment type="caution">
    <text evidence="14">The sequence shown here is derived from an EMBL/GenBank/DDBJ whole genome shotgun (WGS) entry which is preliminary data.</text>
</comment>
<keyword evidence="2" id="KW-0813">Transport</keyword>
<dbReference type="InterPro" id="IPR000210">
    <property type="entry name" value="BTB/POZ_dom"/>
</dbReference>
<dbReference type="InterPro" id="IPR003974">
    <property type="entry name" value="K_chnl_volt-dep_Kv3"/>
</dbReference>
<dbReference type="PANTHER" id="PTHR11537">
    <property type="entry name" value="VOLTAGE-GATED POTASSIUM CHANNEL"/>
    <property type="match status" value="1"/>
</dbReference>
<dbReference type="PRINTS" id="PR01491">
    <property type="entry name" value="KVCHANNEL"/>
</dbReference>
<feature type="transmembrane region" description="Helical" evidence="12">
    <location>
        <begin position="153"/>
        <end position="171"/>
    </location>
</feature>
<evidence type="ECO:0000256" key="10">
    <source>
        <dbReference type="ARBA" id="ARBA00023136"/>
    </source>
</evidence>
<evidence type="ECO:0000256" key="8">
    <source>
        <dbReference type="ARBA" id="ARBA00022989"/>
    </source>
</evidence>
<evidence type="ECO:0000256" key="11">
    <source>
        <dbReference type="ARBA" id="ARBA00023303"/>
    </source>
</evidence>
<dbReference type="InterPro" id="IPR003131">
    <property type="entry name" value="T1-type_BTB"/>
</dbReference>
<dbReference type="InterPro" id="IPR028325">
    <property type="entry name" value="VG_K_chnl"/>
</dbReference>
<evidence type="ECO:0000256" key="9">
    <source>
        <dbReference type="ARBA" id="ARBA00023065"/>
    </source>
</evidence>